<dbReference type="InterPro" id="IPR002104">
    <property type="entry name" value="Integrase_catalytic"/>
</dbReference>
<dbReference type="Proteomes" id="UP001549184">
    <property type="component" value="Unassembled WGS sequence"/>
</dbReference>
<dbReference type="InterPro" id="IPR013762">
    <property type="entry name" value="Integrase-like_cat_sf"/>
</dbReference>
<evidence type="ECO:0000313" key="4">
    <source>
        <dbReference type="EMBL" id="MET3650670.1"/>
    </source>
</evidence>
<feature type="region of interest" description="Disordered" evidence="2">
    <location>
        <begin position="334"/>
        <end position="364"/>
    </location>
</feature>
<evidence type="ECO:0000256" key="2">
    <source>
        <dbReference type="SAM" id="MobiDB-lite"/>
    </source>
</evidence>
<organism evidence="4 5">
    <name type="scientific">Dyella japonica</name>
    <dbReference type="NCBI Taxonomy" id="231455"/>
    <lineage>
        <taxon>Bacteria</taxon>
        <taxon>Pseudomonadati</taxon>
        <taxon>Pseudomonadota</taxon>
        <taxon>Gammaproteobacteria</taxon>
        <taxon>Lysobacterales</taxon>
        <taxon>Rhodanobacteraceae</taxon>
        <taxon>Dyella</taxon>
    </lineage>
</organism>
<keyword evidence="1" id="KW-0233">DNA recombination</keyword>
<protein>
    <submittedName>
        <fullName evidence="4">Integrase</fullName>
    </submittedName>
</protein>
<dbReference type="Gene3D" id="1.10.443.10">
    <property type="entry name" value="Intergrase catalytic core"/>
    <property type="match status" value="1"/>
</dbReference>
<feature type="compositionally biased region" description="Polar residues" evidence="2">
    <location>
        <begin position="334"/>
        <end position="348"/>
    </location>
</feature>
<dbReference type="EMBL" id="JBEPMU010000001">
    <property type="protein sequence ID" value="MET3650670.1"/>
    <property type="molecule type" value="Genomic_DNA"/>
</dbReference>
<accession>A0ABV2JPA3</accession>
<gene>
    <name evidence="4" type="ORF">ABIC75_000372</name>
</gene>
<sequence length="364" mass="40420">MTVLSPTLRLRRQLLRMADTLASRPELGDMDLGQQVVALHEEWVASMRAPSLVNARFAVAQWADMWSHLPSGVSPVSAAGMKPYVQHLEMEGLSARTICAKICFVIRFLHAVGASEAGATLAKLKRRHTHSYRSQPRISRALVVKEIEVMLSLVDMDDPRHVQDAAMLLVLYEGPARSCEILGVREGHYWAALPAAISDLTLHADDSAVLRLNSRNTSGRDQIELSPRCGRYLRRWVELTGLQDGHLFRSFVHATVDQVTAHPMTRLTARKRLVDWVKRTGLPTEGVTLESPRMGLATDLFPLAKSMDDLLIRTRWGNPSSLLRALNAPTRSGVYSSGQVQLTPSSTGYRRKPGLGSPQQSFTF</sequence>
<name>A0ABV2JPA3_9GAMM</name>
<proteinExistence type="predicted"/>
<comment type="caution">
    <text evidence="4">The sequence shown here is derived from an EMBL/GenBank/DDBJ whole genome shotgun (WGS) entry which is preliminary data.</text>
</comment>
<evidence type="ECO:0000313" key="5">
    <source>
        <dbReference type="Proteomes" id="UP001549184"/>
    </source>
</evidence>
<dbReference type="InterPro" id="IPR011010">
    <property type="entry name" value="DNA_brk_join_enz"/>
</dbReference>
<dbReference type="PROSITE" id="PS51898">
    <property type="entry name" value="TYR_RECOMBINASE"/>
    <property type="match status" value="1"/>
</dbReference>
<reference evidence="4 5" key="1">
    <citation type="submission" date="2024-06" db="EMBL/GenBank/DDBJ databases">
        <title>Sorghum-associated microbial communities from plants grown in Nebraska, USA.</title>
        <authorList>
            <person name="Schachtman D."/>
        </authorList>
    </citation>
    <scope>NUCLEOTIDE SEQUENCE [LARGE SCALE GENOMIC DNA]</scope>
    <source>
        <strain evidence="4 5">1073</strain>
    </source>
</reference>
<keyword evidence="5" id="KW-1185">Reference proteome</keyword>
<feature type="domain" description="Tyr recombinase" evidence="3">
    <location>
        <begin position="137"/>
        <end position="348"/>
    </location>
</feature>
<evidence type="ECO:0000256" key="1">
    <source>
        <dbReference type="ARBA" id="ARBA00023172"/>
    </source>
</evidence>
<evidence type="ECO:0000259" key="3">
    <source>
        <dbReference type="PROSITE" id="PS51898"/>
    </source>
</evidence>
<dbReference type="RefSeq" id="WP_354012160.1">
    <property type="nucleotide sequence ID" value="NZ_JBEPMU010000001.1"/>
</dbReference>
<dbReference type="SUPFAM" id="SSF56349">
    <property type="entry name" value="DNA breaking-rejoining enzymes"/>
    <property type="match status" value="1"/>
</dbReference>